<sequence>MPALWLQVLHSLSRPGAAPDDDILARAAADIALRDHPHPPANADVVLDIARAEFAAVLSRTQAQSALDRARRAGRGGEYGRPAPGG</sequence>
<gene>
    <name evidence="2" type="ORF">JFN87_17590</name>
</gene>
<organism evidence="2 3">
    <name type="scientific">Streptomyces montanisoli</name>
    <dbReference type="NCBI Taxonomy" id="2798581"/>
    <lineage>
        <taxon>Bacteria</taxon>
        <taxon>Bacillati</taxon>
        <taxon>Actinomycetota</taxon>
        <taxon>Actinomycetes</taxon>
        <taxon>Kitasatosporales</taxon>
        <taxon>Streptomycetaceae</taxon>
        <taxon>Streptomyces</taxon>
    </lineage>
</organism>
<reference evidence="2" key="1">
    <citation type="submission" date="2021-03" db="EMBL/GenBank/DDBJ databases">
        <title>Whole genome sequence of Streptomyces bomunensis MMS17-BM035.</title>
        <authorList>
            <person name="Lee J.H."/>
        </authorList>
    </citation>
    <scope>NUCLEOTIDE SEQUENCE</scope>
    <source>
        <strain evidence="2">MMS17-BM035</strain>
    </source>
</reference>
<comment type="caution">
    <text evidence="2">The sequence shown here is derived from an EMBL/GenBank/DDBJ whole genome shotgun (WGS) entry which is preliminary data.</text>
</comment>
<dbReference type="AlphaFoldDB" id="A0A940MDK5"/>
<feature type="region of interest" description="Disordered" evidence="1">
    <location>
        <begin position="64"/>
        <end position="86"/>
    </location>
</feature>
<feature type="compositionally biased region" description="Gly residues" evidence="1">
    <location>
        <begin position="76"/>
        <end position="86"/>
    </location>
</feature>
<keyword evidence="3" id="KW-1185">Reference proteome</keyword>
<evidence type="ECO:0000256" key="1">
    <source>
        <dbReference type="SAM" id="MobiDB-lite"/>
    </source>
</evidence>
<dbReference type="RefSeq" id="WP_209341043.1">
    <property type="nucleotide sequence ID" value="NZ_JAGIQL010000068.1"/>
</dbReference>
<dbReference type="EMBL" id="JAGIQL010000068">
    <property type="protein sequence ID" value="MBP0459304.1"/>
    <property type="molecule type" value="Genomic_DNA"/>
</dbReference>
<protein>
    <submittedName>
        <fullName evidence="2">Uncharacterized protein</fullName>
    </submittedName>
</protein>
<evidence type="ECO:0000313" key="3">
    <source>
        <dbReference type="Proteomes" id="UP000670475"/>
    </source>
</evidence>
<proteinExistence type="predicted"/>
<accession>A0A940MDK5</accession>
<name>A0A940MDK5_9ACTN</name>
<evidence type="ECO:0000313" key="2">
    <source>
        <dbReference type="EMBL" id="MBP0459304.1"/>
    </source>
</evidence>
<dbReference type="Proteomes" id="UP000670475">
    <property type="component" value="Unassembled WGS sequence"/>
</dbReference>